<reference evidence="3" key="1">
    <citation type="submission" date="2016-05" db="EMBL/GenBank/DDBJ databases">
        <authorList>
            <person name="Lavstsen T."/>
            <person name="Jespersen J.S."/>
        </authorList>
    </citation>
    <scope>NUCLEOTIDE SEQUENCE [LARGE SCALE GENOMIC DNA]</scope>
</reference>
<keyword evidence="1" id="KW-0812">Transmembrane</keyword>
<name>A0A1A8XCS6_PLAOA</name>
<evidence type="ECO:0000313" key="3">
    <source>
        <dbReference type="EMBL" id="SBT02506.1"/>
    </source>
</evidence>
<accession>A0A1A8XCS6</accession>
<evidence type="ECO:0000313" key="2">
    <source>
        <dbReference type="EMBL" id="SBS82528.1"/>
    </source>
</evidence>
<feature type="transmembrane region" description="Helical" evidence="1">
    <location>
        <begin position="264"/>
        <end position="286"/>
    </location>
</feature>
<organism evidence="3 4">
    <name type="scientific">Plasmodium ovale curtisi</name>
    <dbReference type="NCBI Taxonomy" id="864141"/>
    <lineage>
        <taxon>Eukaryota</taxon>
        <taxon>Sar</taxon>
        <taxon>Alveolata</taxon>
        <taxon>Apicomplexa</taxon>
        <taxon>Aconoidasida</taxon>
        <taxon>Haemosporida</taxon>
        <taxon>Plasmodiidae</taxon>
        <taxon>Plasmodium</taxon>
        <taxon>Plasmodium (Plasmodium)</taxon>
    </lineage>
</organism>
<evidence type="ECO:0000256" key="1">
    <source>
        <dbReference type="SAM" id="Phobius"/>
    </source>
</evidence>
<proteinExistence type="predicted"/>
<dbReference type="PROSITE" id="PS50007">
    <property type="entry name" value="PIPLC_X_DOMAIN"/>
    <property type="match status" value="1"/>
</dbReference>
<protein>
    <submittedName>
        <fullName evidence="3">PIR Superfamily Protein</fullName>
    </submittedName>
</protein>
<evidence type="ECO:0000313" key="5">
    <source>
        <dbReference type="Proteomes" id="UP000078560"/>
    </source>
</evidence>
<gene>
    <name evidence="3" type="ORF">POVCU1_077660</name>
    <name evidence="2" type="ORF">POVCU2_0015750</name>
</gene>
<dbReference type="Pfam" id="PF05795">
    <property type="entry name" value="Plasmodium_Vir"/>
    <property type="match status" value="1"/>
</dbReference>
<dbReference type="Proteomes" id="UP000078560">
    <property type="component" value="Unassembled WGS sequence"/>
</dbReference>
<sequence length="340" mass="40023">MGIDEYYESKLPATEYSNILKNKDNLTTYYGMHLLTPVKNSEDLYLQEIGAMLIKNYSRLNYIRHNIENRCSDLNCWLDEQKEEYSRKNSVSHGKTWELIEELWDELGTIKIRINKCTREKNNKSLEERKKAKQLEHFCENRNYLKQLCLTTNKDDFEKSTHCENLSDYIKKNYDAFVIQNDCIPGDISNPDNKYHISENCSLYYISNTFPQYSFNGNKISENENTRIPIKLCVPLSTPLENSKSEVTVLEVEKVTDDSFNFKILLYVGLVLSGFFFTFFSLYKFTSFGQRIRTRMLKEDTTLRNAYEEGINNLLEETSEPVFDTAQEKDYYLSYESVKS</sequence>
<keyword evidence="1" id="KW-0472">Membrane</keyword>
<dbReference type="VEuPathDB" id="PlasmoDB:PocGH01_00121100"/>
<dbReference type="AlphaFoldDB" id="A0A1A8XCS6"/>
<keyword evidence="1" id="KW-1133">Transmembrane helix</keyword>
<dbReference type="Proteomes" id="UP000078546">
    <property type="component" value="Unassembled WGS sequence"/>
</dbReference>
<reference evidence="4 5" key="2">
    <citation type="submission" date="2016-05" db="EMBL/GenBank/DDBJ databases">
        <authorList>
            <person name="Naeem Raeece"/>
        </authorList>
    </citation>
    <scope>NUCLEOTIDE SEQUENCE [LARGE SCALE GENOMIC DNA]</scope>
</reference>
<evidence type="ECO:0000313" key="4">
    <source>
        <dbReference type="Proteomes" id="UP000078546"/>
    </source>
</evidence>
<dbReference type="InterPro" id="IPR008780">
    <property type="entry name" value="Plasmodium_Vir"/>
</dbReference>
<dbReference type="EMBL" id="FLQV01003475">
    <property type="protein sequence ID" value="SBT02506.1"/>
    <property type="molecule type" value="Genomic_DNA"/>
</dbReference>
<dbReference type="EMBL" id="FLQU01000214">
    <property type="protein sequence ID" value="SBS82528.1"/>
    <property type="molecule type" value="Genomic_DNA"/>
</dbReference>